<accession>A0A1Y2DEL5</accession>
<feature type="transmembrane region" description="Helical" evidence="9">
    <location>
        <begin position="338"/>
        <end position="357"/>
    </location>
</feature>
<evidence type="ECO:0000256" key="6">
    <source>
        <dbReference type="ARBA" id="ARBA00023136"/>
    </source>
</evidence>
<evidence type="ECO:0000313" key="11">
    <source>
        <dbReference type="EMBL" id="ORY57689.1"/>
    </source>
</evidence>
<sequence length="547" mass="59053">MEDKAPRAGLPVFLLIQPSKMTSTQSKAAGLYQHRRALGLAAVAAFGAMTLGYDTGIGGGVIALPSFVAEMYPPDITASGKADVSSNIVSILFGGAFFGSFFAMPLTRRIGHRYSLQVASIIFIAGAMCQIARTDGLPALYTGRAIAGFGIGMMSNLSNAFIAETAPRHLRGSLGAFFQFFLVIGGMCAYFATYGASLHMSASSSNQWRVPLACQAIPGGLLFFGLFFVSDSPRWLAEVGKRDRALKALAYLRGSSETDEAVLLEMAEITGQLDEEAARGEGLSFKEVFQPANRLRFFSAYAMAFFLIFTGHNSILYYGPSIFATIGYKSSGSLLASGLFGVIKVGCMPIFMLFFVDRFGRRTLLQAGNFLRLVCLCAFAGLTSKPIVAGSTQAQAAAAMLYLFIVFYSFSIGPLAWIYIAEIFPARLRQWGISSSIALTWLANFAVSKITPIAILHIGYRWWIILGVFNVLSAICVYFIPEPNGLSLEEMDVAFKAVTVAEREANIEKAAEQFGISVAHPARLTTMSNVSTEDEGKDQVVVSARMV</sequence>
<dbReference type="PANTHER" id="PTHR48022:SF23">
    <property type="entry name" value="MAJOR FACILITATOR SUPERFAMILY (MFS) PROFILE DOMAIN-CONTAINING PROTEIN"/>
    <property type="match status" value="1"/>
</dbReference>
<evidence type="ECO:0000256" key="2">
    <source>
        <dbReference type="ARBA" id="ARBA00010992"/>
    </source>
</evidence>
<dbReference type="InterPro" id="IPR020846">
    <property type="entry name" value="MFS_dom"/>
</dbReference>
<dbReference type="GO" id="GO:0016020">
    <property type="term" value="C:membrane"/>
    <property type="evidence" value="ECO:0007669"/>
    <property type="project" value="UniProtKB-SubCell"/>
</dbReference>
<keyword evidence="12" id="KW-1185">Reference proteome</keyword>
<evidence type="ECO:0000256" key="8">
    <source>
        <dbReference type="RuleBase" id="RU003346"/>
    </source>
</evidence>
<reference evidence="11 12" key="1">
    <citation type="submission" date="2016-07" db="EMBL/GenBank/DDBJ databases">
        <title>Pervasive Adenine N6-methylation of Active Genes in Fungi.</title>
        <authorList>
            <consortium name="DOE Joint Genome Institute"/>
            <person name="Mondo S.J."/>
            <person name="Dannebaum R.O."/>
            <person name="Kuo R.C."/>
            <person name="Labutti K."/>
            <person name="Haridas S."/>
            <person name="Kuo A."/>
            <person name="Salamov A."/>
            <person name="Ahrendt S.R."/>
            <person name="Lipzen A."/>
            <person name="Sullivan W."/>
            <person name="Andreopoulos W.B."/>
            <person name="Clum A."/>
            <person name="Lindquist E."/>
            <person name="Daum C."/>
            <person name="Ramamoorthy G.K."/>
            <person name="Gryganskyi A."/>
            <person name="Culley D."/>
            <person name="Magnuson J.K."/>
            <person name="James T.Y."/>
            <person name="O'Malley M.A."/>
            <person name="Stajich J.E."/>
            <person name="Spatafora J.W."/>
            <person name="Visel A."/>
            <person name="Grigoriev I.V."/>
        </authorList>
    </citation>
    <scope>NUCLEOTIDE SEQUENCE [LARGE SCALE GENOMIC DNA]</scope>
    <source>
        <strain evidence="11 12">62-1032</strain>
    </source>
</reference>
<evidence type="ECO:0000256" key="1">
    <source>
        <dbReference type="ARBA" id="ARBA00004141"/>
    </source>
</evidence>
<dbReference type="GO" id="GO:0005351">
    <property type="term" value="F:carbohydrate:proton symporter activity"/>
    <property type="evidence" value="ECO:0007669"/>
    <property type="project" value="TreeGrafter"/>
</dbReference>
<dbReference type="PROSITE" id="PS00216">
    <property type="entry name" value="SUGAR_TRANSPORT_1"/>
    <property type="match status" value="1"/>
</dbReference>
<evidence type="ECO:0000256" key="4">
    <source>
        <dbReference type="ARBA" id="ARBA00022692"/>
    </source>
</evidence>
<comment type="catalytic activity">
    <reaction evidence="7">
        <text>myo-inositol(out) + H(+)(out) = myo-inositol(in) + H(+)(in)</text>
        <dbReference type="Rhea" id="RHEA:60364"/>
        <dbReference type="ChEBI" id="CHEBI:15378"/>
        <dbReference type="ChEBI" id="CHEBI:17268"/>
    </reaction>
</comment>
<name>A0A1Y2DEL5_9BASI</name>
<feature type="transmembrane region" description="Helical" evidence="9">
    <location>
        <begin position="298"/>
        <end position="318"/>
    </location>
</feature>
<feature type="transmembrane region" description="Helical" evidence="9">
    <location>
        <begin position="114"/>
        <end position="133"/>
    </location>
</feature>
<dbReference type="InterPro" id="IPR005828">
    <property type="entry name" value="MFS_sugar_transport-like"/>
</dbReference>
<gene>
    <name evidence="11" type="ORF">BCR35DRAFT_283902</name>
</gene>
<feature type="transmembrane region" description="Helical" evidence="9">
    <location>
        <begin position="400"/>
        <end position="420"/>
    </location>
</feature>
<evidence type="ECO:0000256" key="9">
    <source>
        <dbReference type="SAM" id="Phobius"/>
    </source>
</evidence>
<keyword evidence="5 9" id="KW-1133">Transmembrane helix</keyword>
<dbReference type="NCBIfam" id="TIGR00879">
    <property type="entry name" value="SP"/>
    <property type="match status" value="1"/>
</dbReference>
<evidence type="ECO:0000313" key="12">
    <source>
        <dbReference type="Proteomes" id="UP000193467"/>
    </source>
</evidence>
<dbReference type="AlphaFoldDB" id="A0A1Y2DEL5"/>
<evidence type="ECO:0000256" key="5">
    <source>
        <dbReference type="ARBA" id="ARBA00022989"/>
    </source>
</evidence>
<feature type="domain" description="Major facilitator superfamily (MFS) profile" evidence="10">
    <location>
        <begin position="40"/>
        <end position="485"/>
    </location>
</feature>
<dbReference type="OrthoDB" id="2580369at2759"/>
<dbReference type="InParanoid" id="A0A1Y2DEL5"/>
<dbReference type="InterPro" id="IPR005829">
    <property type="entry name" value="Sugar_transporter_CS"/>
</dbReference>
<dbReference type="InterPro" id="IPR003663">
    <property type="entry name" value="Sugar/inositol_transpt"/>
</dbReference>
<evidence type="ECO:0000256" key="3">
    <source>
        <dbReference type="ARBA" id="ARBA00022448"/>
    </source>
</evidence>
<dbReference type="PANTHER" id="PTHR48022">
    <property type="entry name" value="PLASTIDIC GLUCOSE TRANSPORTER 4"/>
    <property type="match status" value="1"/>
</dbReference>
<dbReference type="PRINTS" id="PR00171">
    <property type="entry name" value="SUGRTRNSPORT"/>
</dbReference>
<feature type="transmembrane region" description="Helical" evidence="9">
    <location>
        <begin position="84"/>
        <end position="102"/>
    </location>
</feature>
<feature type="transmembrane region" description="Helical" evidence="9">
    <location>
        <begin position="37"/>
        <end position="64"/>
    </location>
</feature>
<dbReference type="PROSITE" id="PS50850">
    <property type="entry name" value="MFS"/>
    <property type="match status" value="1"/>
</dbReference>
<dbReference type="PROSITE" id="PS00217">
    <property type="entry name" value="SUGAR_TRANSPORT_2"/>
    <property type="match status" value="1"/>
</dbReference>
<dbReference type="EMBL" id="MCGR01000081">
    <property type="protein sequence ID" value="ORY57689.1"/>
    <property type="molecule type" value="Genomic_DNA"/>
</dbReference>
<evidence type="ECO:0000256" key="7">
    <source>
        <dbReference type="ARBA" id="ARBA00049119"/>
    </source>
</evidence>
<evidence type="ECO:0000259" key="10">
    <source>
        <dbReference type="PROSITE" id="PS50850"/>
    </source>
</evidence>
<comment type="subcellular location">
    <subcellularLocation>
        <location evidence="1">Membrane</location>
        <topology evidence="1">Multi-pass membrane protein</topology>
    </subcellularLocation>
</comment>
<proteinExistence type="inferred from homology"/>
<feature type="transmembrane region" description="Helical" evidence="9">
    <location>
        <begin position="432"/>
        <end position="456"/>
    </location>
</feature>
<dbReference type="InterPro" id="IPR036259">
    <property type="entry name" value="MFS_trans_sf"/>
</dbReference>
<keyword evidence="6 9" id="KW-0472">Membrane</keyword>
<feature type="transmembrane region" description="Helical" evidence="9">
    <location>
        <begin position="369"/>
        <end position="388"/>
    </location>
</feature>
<dbReference type="InterPro" id="IPR050360">
    <property type="entry name" value="MFS_Sugar_Transporters"/>
</dbReference>
<keyword evidence="4 9" id="KW-0812">Transmembrane</keyword>
<dbReference type="Gene3D" id="1.20.1250.20">
    <property type="entry name" value="MFS general substrate transporter like domains"/>
    <property type="match status" value="1"/>
</dbReference>
<protein>
    <submittedName>
        <fullName evidence="11">General substrate transporter</fullName>
    </submittedName>
</protein>
<dbReference type="SUPFAM" id="SSF103473">
    <property type="entry name" value="MFS general substrate transporter"/>
    <property type="match status" value="1"/>
</dbReference>
<organism evidence="11 12">
    <name type="scientific">Leucosporidium creatinivorum</name>
    <dbReference type="NCBI Taxonomy" id="106004"/>
    <lineage>
        <taxon>Eukaryota</taxon>
        <taxon>Fungi</taxon>
        <taxon>Dikarya</taxon>
        <taxon>Basidiomycota</taxon>
        <taxon>Pucciniomycotina</taxon>
        <taxon>Microbotryomycetes</taxon>
        <taxon>Leucosporidiales</taxon>
        <taxon>Leucosporidium</taxon>
    </lineage>
</organism>
<dbReference type="Pfam" id="PF00083">
    <property type="entry name" value="Sugar_tr"/>
    <property type="match status" value="1"/>
</dbReference>
<feature type="transmembrane region" description="Helical" evidence="9">
    <location>
        <begin position="208"/>
        <end position="229"/>
    </location>
</feature>
<keyword evidence="3 8" id="KW-0813">Transport</keyword>
<feature type="transmembrane region" description="Helical" evidence="9">
    <location>
        <begin position="462"/>
        <end position="481"/>
    </location>
</feature>
<feature type="transmembrane region" description="Helical" evidence="9">
    <location>
        <begin position="145"/>
        <end position="162"/>
    </location>
</feature>
<feature type="transmembrane region" description="Helical" evidence="9">
    <location>
        <begin position="174"/>
        <end position="196"/>
    </location>
</feature>
<dbReference type="Proteomes" id="UP000193467">
    <property type="component" value="Unassembled WGS sequence"/>
</dbReference>
<comment type="similarity">
    <text evidence="2 8">Belongs to the major facilitator superfamily. Sugar transporter (TC 2.A.1.1) family.</text>
</comment>
<comment type="caution">
    <text evidence="11">The sequence shown here is derived from an EMBL/GenBank/DDBJ whole genome shotgun (WGS) entry which is preliminary data.</text>
</comment>